<name>A0A1J1HM91_9DIPT</name>
<sequence length="170" mass="19534">MAEFKEEMKEKFIDLKTKSELCDSSENLCIAVNRIGLLFKGFFVVAIDHCPENAFKKVNSEISMNNFSLDRVVLSLPGKAVKTSRVRINEIQEKIQEKIKTYGEKVEIKSCREENFPMKETTWESRTSTTTKHKQQTANDCQAKDIFQNLVSLEVQTEYFITAITSLNHA</sequence>
<evidence type="ECO:0000313" key="2">
    <source>
        <dbReference type="Proteomes" id="UP000183832"/>
    </source>
</evidence>
<evidence type="ECO:0000313" key="1">
    <source>
        <dbReference type="EMBL" id="CRK87345.1"/>
    </source>
</evidence>
<accession>A0A1J1HM91</accession>
<gene>
    <name evidence="1" type="ORF">CLUMA_CG001147</name>
</gene>
<organism evidence="1 2">
    <name type="scientific">Clunio marinus</name>
    <dbReference type="NCBI Taxonomy" id="568069"/>
    <lineage>
        <taxon>Eukaryota</taxon>
        <taxon>Metazoa</taxon>
        <taxon>Ecdysozoa</taxon>
        <taxon>Arthropoda</taxon>
        <taxon>Hexapoda</taxon>
        <taxon>Insecta</taxon>
        <taxon>Pterygota</taxon>
        <taxon>Neoptera</taxon>
        <taxon>Endopterygota</taxon>
        <taxon>Diptera</taxon>
        <taxon>Nematocera</taxon>
        <taxon>Chironomoidea</taxon>
        <taxon>Chironomidae</taxon>
        <taxon>Clunio</taxon>
    </lineage>
</organism>
<dbReference type="Proteomes" id="UP000183832">
    <property type="component" value="Unassembled WGS sequence"/>
</dbReference>
<dbReference type="AlphaFoldDB" id="A0A1J1HM91"/>
<dbReference type="EMBL" id="CVRI01000004">
    <property type="protein sequence ID" value="CRK87345.1"/>
    <property type="molecule type" value="Genomic_DNA"/>
</dbReference>
<reference evidence="1 2" key="1">
    <citation type="submission" date="2015-04" db="EMBL/GenBank/DDBJ databases">
        <authorList>
            <person name="Syromyatnikov M.Y."/>
            <person name="Popov V.N."/>
        </authorList>
    </citation>
    <scope>NUCLEOTIDE SEQUENCE [LARGE SCALE GENOMIC DNA]</scope>
</reference>
<proteinExistence type="predicted"/>
<keyword evidence="2" id="KW-1185">Reference proteome</keyword>
<protein>
    <submittedName>
        <fullName evidence="1">CLUMA_CG001147, isoform A</fullName>
    </submittedName>
</protein>